<reference evidence="1" key="2">
    <citation type="submission" date="2023-02" db="EMBL/GenBank/DDBJ databases">
        <authorList>
            <consortium name="DOE Joint Genome Institute"/>
            <person name="Mondo S.J."/>
            <person name="Chang Y."/>
            <person name="Wang Y."/>
            <person name="Ahrendt S."/>
            <person name="Andreopoulos W."/>
            <person name="Barry K."/>
            <person name="Beard J."/>
            <person name="Benny G.L."/>
            <person name="Blankenship S."/>
            <person name="Bonito G."/>
            <person name="Cuomo C."/>
            <person name="Desiro A."/>
            <person name="Gervers K.A."/>
            <person name="Hundley H."/>
            <person name="Kuo A."/>
            <person name="LaButti K."/>
            <person name="Lang B.F."/>
            <person name="Lipzen A."/>
            <person name="O'Donnell K."/>
            <person name="Pangilinan J."/>
            <person name="Reynolds N."/>
            <person name="Sandor L."/>
            <person name="Smith M.W."/>
            <person name="Tsang A."/>
            <person name="Grigoriev I.V."/>
            <person name="Stajich J.E."/>
            <person name="Spatafora J.W."/>
        </authorList>
    </citation>
    <scope>NUCLEOTIDE SEQUENCE</scope>
    <source>
        <strain evidence="1">RSA 2281</strain>
    </source>
</reference>
<reference evidence="1" key="1">
    <citation type="journal article" date="2022" name="IScience">
        <title>Evolution of zygomycete secretomes and the origins of terrestrial fungal ecologies.</title>
        <authorList>
            <person name="Chang Y."/>
            <person name="Wang Y."/>
            <person name="Mondo S."/>
            <person name="Ahrendt S."/>
            <person name="Andreopoulos W."/>
            <person name="Barry K."/>
            <person name="Beard J."/>
            <person name="Benny G.L."/>
            <person name="Blankenship S."/>
            <person name="Bonito G."/>
            <person name="Cuomo C."/>
            <person name="Desiro A."/>
            <person name="Gervers K.A."/>
            <person name="Hundley H."/>
            <person name="Kuo A."/>
            <person name="LaButti K."/>
            <person name="Lang B.F."/>
            <person name="Lipzen A."/>
            <person name="O'Donnell K."/>
            <person name="Pangilinan J."/>
            <person name="Reynolds N."/>
            <person name="Sandor L."/>
            <person name="Smith M.E."/>
            <person name="Tsang A."/>
            <person name="Grigoriev I.V."/>
            <person name="Stajich J.E."/>
            <person name="Spatafora J.W."/>
        </authorList>
    </citation>
    <scope>NUCLEOTIDE SEQUENCE</scope>
    <source>
        <strain evidence="1">RSA 2281</strain>
    </source>
</reference>
<dbReference type="AlphaFoldDB" id="A0AAD5JWH2"/>
<gene>
    <name evidence="1" type="ORF">BDA99DRAFT_539030</name>
</gene>
<sequence>MDRMAWNEFYCLIIQVKRVYVDNCWGPTDFTSLLTPTLVKIGLLEIGCKVCRPRLYADFTSYTLSPNNLIWSANKQQQRDDDRIHPFETSGLSFASSSSLRPHVFLVLQVIQVIHNSIPLVIHNCIPLVVQFFPVNNKNIWVF</sequence>
<evidence type="ECO:0000313" key="1">
    <source>
        <dbReference type="EMBL" id="KAI9258016.1"/>
    </source>
</evidence>
<keyword evidence="2" id="KW-1185">Reference proteome</keyword>
<organism evidence="1 2">
    <name type="scientific">Phascolomyces articulosus</name>
    <dbReference type="NCBI Taxonomy" id="60185"/>
    <lineage>
        <taxon>Eukaryota</taxon>
        <taxon>Fungi</taxon>
        <taxon>Fungi incertae sedis</taxon>
        <taxon>Mucoromycota</taxon>
        <taxon>Mucoromycotina</taxon>
        <taxon>Mucoromycetes</taxon>
        <taxon>Mucorales</taxon>
        <taxon>Lichtheimiaceae</taxon>
        <taxon>Phascolomyces</taxon>
    </lineage>
</organism>
<name>A0AAD5JWH2_9FUNG</name>
<dbReference type="EMBL" id="JAIXMP010000019">
    <property type="protein sequence ID" value="KAI9258016.1"/>
    <property type="molecule type" value="Genomic_DNA"/>
</dbReference>
<accession>A0AAD5JWH2</accession>
<evidence type="ECO:0000313" key="2">
    <source>
        <dbReference type="Proteomes" id="UP001209540"/>
    </source>
</evidence>
<proteinExistence type="predicted"/>
<comment type="caution">
    <text evidence="1">The sequence shown here is derived from an EMBL/GenBank/DDBJ whole genome shotgun (WGS) entry which is preliminary data.</text>
</comment>
<protein>
    <submittedName>
        <fullName evidence="1">Uncharacterized protein</fullName>
    </submittedName>
</protein>
<dbReference type="Proteomes" id="UP001209540">
    <property type="component" value="Unassembled WGS sequence"/>
</dbReference>